<evidence type="ECO:0000259" key="2">
    <source>
        <dbReference type="Pfam" id="PF07516"/>
    </source>
</evidence>
<reference evidence="3" key="1">
    <citation type="submission" date="2018-05" db="EMBL/GenBank/DDBJ databases">
        <authorList>
            <person name="Lanie J.A."/>
            <person name="Ng W.-L."/>
            <person name="Kazmierczak K.M."/>
            <person name="Andrzejewski T.M."/>
            <person name="Davidsen T.M."/>
            <person name="Wayne K.J."/>
            <person name="Tettelin H."/>
            <person name="Glass J.I."/>
            <person name="Rusch D."/>
            <person name="Podicherti R."/>
            <person name="Tsui H.-C.T."/>
            <person name="Winkler M.E."/>
        </authorList>
    </citation>
    <scope>NUCLEOTIDE SEQUENCE</scope>
</reference>
<feature type="non-terminal residue" evidence="3">
    <location>
        <position position="1"/>
    </location>
</feature>
<dbReference type="InterPro" id="IPR004027">
    <property type="entry name" value="SEC_C_motif"/>
</dbReference>
<accession>A0A382T4G7</accession>
<dbReference type="InterPro" id="IPR036266">
    <property type="entry name" value="SecA_Wing/Scaffold_sf"/>
</dbReference>
<name>A0A382T4G7_9ZZZZ</name>
<dbReference type="Pfam" id="PF07516">
    <property type="entry name" value="SecA_SW"/>
    <property type="match status" value="1"/>
</dbReference>
<gene>
    <name evidence="3" type="ORF">METZ01_LOCUS369747</name>
</gene>
<dbReference type="PANTHER" id="PTHR33747:SF1">
    <property type="entry name" value="ADENYLATE CYCLASE-ASSOCIATED CAP C-TERMINAL DOMAIN-CONTAINING PROTEIN"/>
    <property type="match status" value="1"/>
</dbReference>
<keyword evidence="1" id="KW-0963">Cytoplasm</keyword>
<protein>
    <recommendedName>
        <fullName evidence="2">SecA Wing/Scaffold domain-containing protein</fullName>
    </recommendedName>
</protein>
<feature type="domain" description="SecA Wing/Scaffold" evidence="2">
    <location>
        <begin position="2"/>
        <end position="87"/>
    </location>
</feature>
<evidence type="ECO:0000256" key="1">
    <source>
        <dbReference type="ARBA" id="ARBA00022490"/>
    </source>
</evidence>
<dbReference type="InterPro" id="IPR011116">
    <property type="entry name" value="SecA_Wing/Scaffold"/>
</dbReference>
<dbReference type="Gene3D" id="3.10.450.50">
    <property type="match status" value="1"/>
</dbReference>
<dbReference type="AlphaFoldDB" id="A0A382T4G7"/>
<dbReference type="EMBL" id="UINC01133770">
    <property type="protein sequence ID" value="SVD16893.1"/>
    <property type="molecule type" value="Genomic_DNA"/>
</dbReference>
<dbReference type="PANTHER" id="PTHR33747">
    <property type="entry name" value="UPF0225 PROTEIN SCO1677"/>
    <property type="match status" value="1"/>
</dbReference>
<evidence type="ECO:0000313" key="3">
    <source>
        <dbReference type="EMBL" id="SVD16893.1"/>
    </source>
</evidence>
<proteinExistence type="predicted"/>
<dbReference type="Pfam" id="PF02810">
    <property type="entry name" value="SEC-C"/>
    <property type="match status" value="1"/>
</dbReference>
<dbReference type="GO" id="GO:0017038">
    <property type="term" value="P:protein import"/>
    <property type="evidence" value="ECO:0007669"/>
    <property type="project" value="InterPro"/>
</dbReference>
<dbReference type="GO" id="GO:0016020">
    <property type="term" value="C:membrane"/>
    <property type="evidence" value="ECO:0007669"/>
    <property type="project" value="InterPro"/>
</dbReference>
<dbReference type="SUPFAM" id="SSF81886">
    <property type="entry name" value="Helical scaffold and wing domains of SecA"/>
    <property type="match status" value="1"/>
</dbReference>
<sequence>QIEKTYNSFEAVLGDDNARSIERYIMLRTIDANWVQHLTAMENLRQGISLQAVGQRDPLVMYKKEGHELFQNLQSKIIDDVVHTIFKTGTPIDPELGTQTRSSPKIVNQSKPVFKINDSNRSSKRSVGAKVGRNEQCPCGSGKKYKRCCGLAA</sequence>
<organism evidence="3">
    <name type="scientific">marine metagenome</name>
    <dbReference type="NCBI Taxonomy" id="408172"/>
    <lineage>
        <taxon>unclassified sequences</taxon>
        <taxon>metagenomes</taxon>
        <taxon>ecological metagenomes</taxon>
    </lineage>
</organism>
<dbReference type="Gene3D" id="1.10.3060.10">
    <property type="entry name" value="Helical scaffold and wing domains of SecA"/>
    <property type="match status" value="1"/>
</dbReference>